<reference evidence="1" key="1">
    <citation type="submission" date="2021-01" db="EMBL/GenBank/DDBJ databases">
        <title>Adiantum capillus-veneris genome.</title>
        <authorList>
            <person name="Fang Y."/>
            <person name="Liao Q."/>
        </authorList>
    </citation>
    <scope>NUCLEOTIDE SEQUENCE</scope>
    <source>
        <strain evidence="1">H3</strain>
        <tissue evidence="1">Leaf</tissue>
    </source>
</reference>
<evidence type="ECO:0000313" key="1">
    <source>
        <dbReference type="EMBL" id="KAI5064271.1"/>
    </source>
</evidence>
<protein>
    <submittedName>
        <fullName evidence="1">Uncharacterized protein</fullName>
    </submittedName>
</protein>
<dbReference type="AlphaFoldDB" id="A0A9D4Z965"/>
<dbReference type="Proteomes" id="UP000886520">
    <property type="component" value="Chromosome 20"/>
</dbReference>
<sequence>MGCLWPAAEQGRLGGAAQFRAQDEGSLLWGKHEQRASFGTSLRLLTITCKKREAKQARGATQYCRCQVEALAGFCYLM</sequence>
<name>A0A9D4Z965_ADICA</name>
<comment type="caution">
    <text evidence="1">The sequence shown here is derived from an EMBL/GenBank/DDBJ whole genome shotgun (WGS) entry which is preliminary data.</text>
</comment>
<evidence type="ECO:0000313" key="2">
    <source>
        <dbReference type="Proteomes" id="UP000886520"/>
    </source>
</evidence>
<dbReference type="EMBL" id="JABFUD020000020">
    <property type="protein sequence ID" value="KAI5064271.1"/>
    <property type="molecule type" value="Genomic_DNA"/>
</dbReference>
<accession>A0A9D4Z965</accession>
<proteinExistence type="predicted"/>
<gene>
    <name evidence="1" type="ORF">GOP47_0020941</name>
</gene>
<organism evidence="1 2">
    <name type="scientific">Adiantum capillus-veneris</name>
    <name type="common">Maidenhair fern</name>
    <dbReference type="NCBI Taxonomy" id="13818"/>
    <lineage>
        <taxon>Eukaryota</taxon>
        <taxon>Viridiplantae</taxon>
        <taxon>Streptophyta</taxon>
        <taxon>Embryophyta</taxon>
        <taxon>Tracheophyta</taxon>
        <taxon>Polypodiopsida</taxon>
        <taxon>Polypodiidae</taxon>
        <taxon>Polypodiales</taxon>
        <taxon>Pteridineae</taxon>
        <taxon>Pteridaceae</taxon>
        <taxon>Vittarioideae</taxon>
        <taxon>Adiantum</taxon>
    </lineage>
</organism>
<keyword evidence="2" id="KW-1185">Reference proteome</keyword>